<keyword evidence="1" id="KW-0472">Membrane</keyword>
<dbReference type="AlphaFoldDB" id="A0A918J5N2"/>
<sequence>MLSTYWYILFGLALVWYGYVIWVLVSKKRRKLKKESKKLDYLRLNSKFVYNSDNEKTDLDAVLNQITEVEDTSKLLEAFREGSFEDDSNSLTRKKHEKLKIIRNKDSADEISPNSET</sequence>
<reference evidence="2" key="2">
    <citation type="submission" date="2020-09" db="EMBL/GenBank/DDBJ databases">
        <authorList>
            <person name="Sun Q."/>
            <person name="Kim S."/>
        </authorList>
    </citation>
    <scope>NUCLEOTIDE SEQUENCE</scope>
    <source>
        <strain evidence="2">KCTC 12113</strain>
    </source>
</reference>
<gene>
    <name evidence="2" type="ORF">GCM10007383_37320</name>
</gene>
<keyword evidence="1" id="KW-0812">Transmembrane</keyword>
<feature type="transmembrane region" description="Helical" evidence="1">
    <location>
        <begin position="6"/>
        <end position="25"/>
    </location>
</feature>
<dbReference type="RefSeq" id="WP_026814781.1">
    <property type="nucleotide sequence ID" value="NZ_BMWP01000042.1"/>
</dbReference>
<evidence type="ECO:0000313" key="3">
    <source>
        <dbReference type="Proteomes" id="UP000634668"/>
    </source>
</evidence>
<keyword evidence="1" id="KW-1133">Transmembrane helix</keyword>
<accession>A0A918J5N2</accession>
<evidence type="ECO:0000313" key="2">
    <source>
        <dbReference type="EMBL" id="GGW49952.1"/>
    </source>
</evidence>
<dbReference type="Proteomes" id="UP000634668">
    <property type="component" value="Unassembled WGS sequence"/>
</dbReference>
<evidence type="ECO:0000256" key="1">
    <source>
        <dbReference type="SAM" id="Phobius"/>
    </source>
</evidence>
<name>A0A918J5N2_9FLAO</name>
<reference evidence="2" key="1">
    <citation type="journal article" date="2014" name="Int. J. Syst. Evol. Microbiol.">
        <title>Complete genome sequence of Corynebacterium casei LMG S-19264T (=DSM 44701T), isolated from a smear-ripened cheese.</title>
        <authorList>
            <consortium name="US DOE Joint Genome Institute (JGI-PGF)"/>
            <person name="Walter F."/>
            <person name="Albersmeier A."/>
            <person name="Kalinowski J."/>
            <person name="Ruckert C."/>
        </authorList>
    </citation>
    <scope>NUCLEOTIDE SEQUENCE</scope>
    <source>
        <strain evidence="2">KCTC 12113</strain>
    </source>
</reference>
<proteinExistence type="predicted"/>
<keyword evidence="3" id="KW-1185">Reference proteome</keyword>
<dbReference type="EMBL" id="BMWP01000042">
    <property type="protein sequence ID" value="GGW49952.1"/>
    <property type="molecule type" value="Genomic_DNA"/>
</dbReference>
<organism evidence="2 3">
    <name type="scientific">Arenibacter certesii</name>
    <dbReference type="NCBI Taxonomy" id="228955"/>
    <lineage>
        <taxon>Bacteria</taxon>
        <taxon>Pseudomonadati</taxon>
        <taxon>Bacteroidota</taxon>
        <taxon>Flavobacteriia</taxon>
        <taxon>Flavobacteriales</taxon>
        <taxon>Flavobacteriaceae</taxon>
        <taxon>Arenibacter</taxon>
    </lineage>
</organism>
<protein>
    <submittedName>
        <fullName evidence="2">Uncharacterized protein</fullName>
    </submittedName>
</protein>
<comment type="caution">
    <text evidence="2">The sequence shown here is derived from an EMBL/GenBank/DDBJ whole genome shotgun (WGS) entry which is preliminary data.</text>
</comment>